<dbReference type="GO" id="GO:0004175">
    <property type="term" value="F:endopeptidase activity"/>
    <property type="evidence" value="ECO:0007669"/>
    <property type="project" value="UniProtKB-ARBA"/>
</dbReference>
<dbReference type="Pfam" id="PF02517">
    <property type="entry name" value="Rce1-like"/>
    <property type="match status" value="1"/>
</dbReference>
<proteinExistence type="predicted"/>
<evidence type="ECO:0000313" key="4">
    <source>
        <dbReference type="Proteomes" id="UP001139722"/>
    </source>
</evidence>
<dbReference type="InterPro" id="IPR052710">
    <property type="entry name" value="CAAX_protease"/>
</dbReference>
<dbReference type="Proteomes" id="UP001139722">
    <property type="component" value="Unassembled WGS sequence"/>
</dbReference>
<feature type="transmembrane region" description="Helical" evidence="1">
    <location>
        <begin position="123"/>
        <end position="143"/>
    </location>
</feature>
<dbReference type="PANTHER" id="PTHR36435">
    <property type="entry name" value="SLR1288 PROTEIN"/>
    <property type="match status" value="1"/>
</dbReference>
<gene>
    <name evidence="3" type="ORF">BJ978_000152</name>
</gene>
<comment type="caution">
    <text evidence="3">The sequence shown here is derived from an EMBL/GenBank/DDBJ whole genome shotgun (WGS) entry which is preliminary data.</text>
</comment>
<accession>A0A9X2KAN9</accession>
<organism evidence="3 4">
    <name type="scientific">Agromyces terreus</name>
    <dbReference type="NCBI Taxonomy" id="424795"/>
    <lineage>
        <taxon>Bacteria</taxon>
        <taxon>Bacillati</taxon>
        <taxon>Actinomycetota</taxon>
        <taxon>Actinomycetes</taxon>
        <taxon>Micrococcales</taxon>
        <taxon>Microbacteriaceae</taxon>
        <taxon>Agromyces</taxon>
    </lineage>
</organism>
<dbReference type="RefSeq" id="WP_197738005.1">
    <property type="nucleotide sequence ID" value="NZ_JAMZDY010000001.1"/>
</dbReference>
<feature type="transmembrane region" description="Helical" evidence="1">
    <location>
        <begin position="83"/>
        <end position="103"/>
    </location>
</feature>
<feature type="transmembrane region" description="Helical" evidence="1">
    <location>
        <begin position="191"/>
        <end position="210"/>
    </location>
</feature>
<feature type="transmembrane region" description="Helical" evidence="1">
    <location>
        <begin position="164"/>
        <end position="185"/>
    </location>
</feature>
<dbReference type="GO" id="GO:0080120">
    <property type="term" value="P:CAAX-box protein maturation"/>
    <property type="evidence" value="ECO:0007669"/>
    <property type="project" value="UniProtKB-ARBA"/>
</dbReference>
<feature type="transmembrane region" description="Helical" evidence="1">
    <location>
        <begin position="12"/>
        <end position="31"/>
    </location>
</feature>
<evidence type="ECO:0000256" key="1">
    <source>
        <dbReference type="SAM" id="Phobius"/>
    </source>
</evidence>
<feature type="transmembrane region" description="Helical" evidence="1">
    <location>
        <begin position="43"/>
        <end position="63"/>
    </location>
</feature>
<keyword evidence="1" id="KW-0812">Transmembrane</keyword>
<sequence>MFDAAGQRWGVTDAAIGILLATLCSLGWAWLTRTVIIDEWAQVLGAYLAVWVPLLLVLAIADAARGRRSRWRDFGLRFTWLDLLWGAGIGLLARGAVTLIELAATGRTSLEGGVLGLPTGFAFWFGVLLAPVVLGPLIEELFYRGLVLRAVARTTRRAGGSRPVAASVAVIVSALVFALAHLVVGGAVSTAAAWITFAGALVLGLAAGALAAATGRLGGAVIAHVVFNGTLIAALVAG</sequence>
<name>A0A9X2KAN9_9MICO</name>
<evidence type="ECO:0000313" key="3">
    <source>
        <dbReference type="EMBL" id="MCP2369476.1"/>
    </source>
</evidence>
<feature type="transmembrane region" description="Helical" evidence="1">
    <location>
        <begin position="217"/>
        <end position="237"/>
    </location>
</feature>
<evidence type="ECO:0000259" key="2">
    <source>
        <dbReference type="Pfam" id="PF02517"/>
    </source>
</evidence>
<dbReference type="AlphaFoldDB" id="A0A9X2KAN9"/>
<dbReference type="PANTHER" id="PTHR36435:SF1">
    <property type="entry name" value="CAAX AMINO TERMINAL PROTEASE FAMILY PROTEIN"/>
    <property type="match status" value="1"/>
</dbReference>
<reference evidence="3" key="1">
    <citation type="submission" date="2022-06" db="EMBL/GenBank/DDBJ databases">
        <title>Sequencing the genomes of 1000 actinobacteria strains.</title>
        <authorList>
            <person name="Klenk H.-P."/>
        </authorList>
    </citation>
    <scope>NUCLEOTIDE SEQUENCE</scope>
    <source>
        <strain evidence="3">DSM 22016</strain>
    </source>
</reference>
<protein>
    <recommendedName>
        <fullName evidence="2">CAAX prenyl protease 2/Lysostaphin resistance protein A-like domain-containing protein</fullName>
    </recommendedName>
</protein>
<feature type="domain" description="CAAX prenyl protease 2/Lysostaphin resistance protein A-like" evidence="2">
    <location>
        <begin position="124"/>
        <end position="229"/>
    </location>
</feature>
<dbReference type="EMBL" id="JAMZDY010000001">
    <property type="protein sequence ID" value="MCP2369476.1"/>
    <property type="molecule type" value="Genomic_DNA"/>
</dbReference>
<keyword evidence="1" id="KW-0472">Membrane</keyword>
<keyword evidence="4" id="KW-1185">Reference proteome</keyword>
<dbReference type="InterPro" id="IPR003675">
    <property type="entry name" value="Rce1/LyrA-like_dom"/>
</dbReference>
<keyword evidence="1" id="KW-1133">Transmembrane helix</keyword>